<sequence>MNIGLKVLLAATMVSASAIAQDGPVALEGRISSESFIFQPNYWPNPTVDLTDVSDVLIGRLDRFIPKDAQILGRFTDPLFTGDGRYRIDLPV</sequence>
<dbReference type="Proteomes" id="UP000681356">
    <property type="component" value="Unassembled WGS sequence"/>
</dbReference>
<protein>
    <recommendedName>
        <fullName evidence="4">ABC transporter substrate-binding protein</fullName>
    </recommendedName>
</protein>
<keyword evidence="3" id="KW-1185">Reference proteome</keyword>
<feature type="chain" id="PRO_5035293840" description="ABC transporter substrate-binding protein" evidence="1">
    <location>
        <begin position="21"/>
        <end position="92"/>
    </location>
</feature>
<evidence type="ECO:0000313" key="3">
    <source>
        <dbReference type="Proteomes" id="UP000681356"/>
    </source>
</evidence>
<dbReference type="EMBL" id="JAGTUU010000005">
    <property type="protein sequence ID" value="MBS0125006.1"/>
    <property type="molecule type" value="Genomic_DNA"/>
</dbReference>
<gene>
    <name evidence="2" type="ORF">KB874_12960</name>
</gene>
<evidence type="ECO:0000313" key="2">
    <source>
        <dbReference type="EMBL" id="MBS0125006.1"/>
    </source>
</evidence>
<keyword evidence="1" id="KW-0732">Signal</keyword>
<name>A0A8J7WGQ1_9RHOB</name>
<comment type="caution">
    <text evidence="2">The sequence shown here is derived from an EMBL/GenBank/DDBJ whole genome shotgun (WGS) entry which is preliminary data.</text>
</comment>
<feature type="signal peptide" evidence="1">
    <location>
        <begin position="1"/>
        <end position="20"/>
    </location>
</feature>
<accession>A0A8J7WGQ1</accession>
<dbReference type="AlphaFoldDB" id="A0A8J7WGQ1"/>
<evidence type="ECO:0008006" key="4">
    <source>
        <dbReference type="Google" id="ProtNLM"/>
    </source>
</evidence>
<evidence type="ECO:0000256" key="1">
    <source>
        <dbReference type="SAM" id="SignalP"/>
    </source>
</evidence>
<proteinExistence type="predicted"/>
<dbReference type="RefSeq" id="WP_212536980.1">
    <property type="nucleotide sequence ID" value="NZ_JAGTUU010000005.1"/>
</dbReference>
<organism evidence="2 3">
    <name type="scientific">Thetidibacter halocola</name>
    <dbReference type="NCBI Taxonomy" id="2827239"/>
    <lineage>
        <taxon>Bacteria</taxon>
        <taxon>Pseudomonadati</taxon>
        <taxon>Pseudomonadota</taxon>
        <taxon>Alphaproteobacteria</taxon>
        <taxon>Rhodobacterales</taxon>
        <taxon>Roseobacteraceae</taxon>
        <taxon>Thetidibacter</taxon>
    </lineage>
</organism>
<reference evidence="2" key="1">
    <citation type="submission" date="2021-04" db="EMBL/GenBank/DDBJ databases">
        <authorList>
            <person name="Yoon J."/>
        </authorList>
    </citation>
    <scope>NUCLEOTIDE SEQUENCE</scope>
    <source>
        <strain evidence="2">KMU-90</strain>
    </source>
</reference>